<evidence type="ECO:0000313" key="5">
    <source>
        <dbReference type="Proteomes" id="UP000604825"/>
    </source>
</evidence>
<evidence type="ECO:0000256" key="1">
    <source>
        <dbReference type="ARBA" id="ARBA00007469"/>
    </source>
</evidence>
<dbReference type="InterPro" id="IPR033130">
    <property type="entry name" value="RNase_T2_His_AS_2"/>
</dbReference>
<keyword evidence="5" id="KW-1185">Reference proteome</keyword>
<gene>
    <name evidence="4" type="ORF">NCGR_LOCUS11146</name>
</gene>
<keyword evidence="3" id="KW-0732">Signal</keyword>
<dbReference type="EMBL" id="CAJGYO010000003">
    <property type="protein sequence ID" value="CAD6216996.1"/>
    <property type="molecule type" value="Genomic_DNA"/>
</dbReference>
<evidence type="ECO:0000256" key="2">
    <source>
        <dbReference type="RuleBase" id="RU004328"/>
    </source>
</evidence>
<dbReference type="Proteomes" id="UP000604825">
    <property type="component" value="Unassembled WGS sequence"/>
</dbReference>
<accession>A0A811N645</accession>
<dbReference type="GO" id="GO:0005576">
    <property type="term" value="C:extracellular region"/>
    <property type="evidence" value="ECO:0007669"/>
    <property type="project" value="TreeGrafter"/>
</dbReference>
<dbReference type="GO" id="GO:0033897">
    <property type="term" value="F:ribonuclease T2 activity"/>
    <property type="evidence" value="ECO:0007669"/>
    <property type="project" value="InterPro"/>
</dbReference>
<comment type="similarity">
    <text evidence="1 2">Belongs to the RNase T2 family.</text>
</comment>
<reference evidence="4" key="1">
    <citation type="submission" date="2020-10" db="EMBL/GenBank/DDBJ databases">
        <authorList>
            <person name="Han B."/>
            <person name="Lu T."/>
            <person name="Zhao Q."/>
            <person name="Huang X."/>
            <person name="Zhao Y."/>
        </authorList>
    </citation>
    <scope>NUCLEOTIDE SEQUENCE</scope>
</reference>
<dbReference type="PANTHER" id="PTHR11240">
    <property type="entry name" value="RIBONUCLEASE T2"/>
    <property type="match status" value="1"/>
</dbReference>
<dbReference type="Pfam" id="PF00445">
    <property type="entry name" value="Ribonuclease_T2"/>
    <property type="match status" value="1"/>
</dbReference>
<evidence type="ECO:0000256" key="3">
    <source>
        <dbReference type="SAM" id="SignalP"/>
    </source>
</evidence>
<sequence length="305" mass="33872">MAHHGPLAVAVLLLPLVVASAATDFDFFHHVQQWPGSYCNTNTNATRCFPGGEKPAADFGIHGLWSEYAACRPDAVNPPTRPVAGRTPATPPLLSTCRRYVHGALPFSTGAPTDILALCTIHHGHGLTALGTRTLQIRDLDSDLRRNWGTLSCKNRDNTQFWNHEWSRHGTCSNMDQHSYFLAALELKARFNLTRILLDAGVVPSDDKEYCLRTIRDAVAAATGSAPMVECNRNERNETQLYQVFQCVGLDGRTLVHCPLPEQRGAPTWSSSHRSRHLVLLICLNEAELNLLRSHFDCTVPFYVH</sequence>
<dbReference type="Gene3D" id="3.90.730.10">
    <property type="entry name" value="Ribonuclease T2-like"/>
    <property type="match status" value="1"/>
</dbReference>
<organism evidence="4 5">
    <name type="scientific">Miscanthus lutarioriparius</name>
    <dbReference type="NCBI Taxonomy" id="422564"/>
    <lineage>
        <taxon>Eukaryota</taxon>
        <taxon>Viridiplantae</taxon>
        <taxon>Streptophyta</taxon>
        <taxon>Embryophyta</taxon>
        <taxon>Tracheophyta</taxon>
        <taxon>Spermatophyta</taxon>
        <taxon>Magnoliopsida</taxon>
        <taxon>Liliopsida</taxon>
        <taxon>Poales</taxon>
        <taxon>Poaceae</taxon>
        <taxon>PACMAD clade</taxon>
        <taxon>Panicoideae</taxon>
        <taxon>Andropogonodae</taxon>
        <taxon>Andropogoneae</taxon>
        <taxon>Saccharinae</taxon>
        <taxon>Miscanthus</taxon>
    </lineage>
</organism>
<dbReference type="GO" id="GO:0003723">
    <property type="term" value="F:RNA binding"/>
    <property type="evidence" value="ECO:0007669"/>
    <property type="project" value="InterPro"/>
</dbReference>
<proteinExistence type="inferred from homology"/>
<name>A0A811N645_9POAL</name>
<dbReference type="PROSITE" id="PS00531">
    <property type="entry name" value="RNASE_T2_2"/>
    <property type="match status" value="1"/>
</dbReference>
<dbReference type="SUPFAM" id="SSF55895">
    <property type="entry name" value="Ribonuclease Rh-like"/>
    <property type="match status" value="1"/>
</dbReference>
<protein>
    <submittedName>
        <fullName evidence="4">Uncharacterized protein</fullName>
    </submittedName>
</protein>
<evidence type="ECO:0000313" key="4">
    <source>
        <dbReference type="EMBL" id="CAD6216996.1"/>
    </source>
</evidence>
<dbReference type="InterPro" id="IPR001568">
    <property type="entry name" value="RNase_T2-like"/>
</dbReference>
<dbReference type="OrthoDB" id="435754at2759"/>
<dbReference type="PANTHER" id="PTHR11240:SF78">
    <property type="entry name" value="GENOME ASSEMBLY, CHROMOSOME: II"/>
    <property type="match status" value="1"/>
</dbReference>
<feature type="chain" id="PRO_5032756393" evidence="3">
    <location>
        <begin position="22"/>
        <end position="305"/>
    </location>
</feature>
<dbReference type="GO" id="GO:0006401">
    <property type="term" value="P:RNA catabolic process"/>
    <property type="evidence" value="ECO:0007669"/>
    <property type="project" value="TreeGrafter"/>
</dbReference>
<dbReference type="AlphaFoldDB" id="A0A811N645"/>
<comment type="caution">
    <text evidence="4">The sequence shown here is derived from an EMBL/GenBank/DDBJ whole genome shotgun (WGS) entry which is preliminary data.</text>
</comment>
<feature type="signal peptide" evidence="3">
    <location>
        <begin position="1"/>
        <end position="21"/>
    </location>
</feature>
<dbReference type="InterPro" id="IPR036430">
    <property type="entry name" value="RNase_T2-like_sf"/>
</dbReference>